<evidence type="ECO:0000256" key="1">
    <source>
        <dbReference type="SAM" id="MobiDB-lite"/>
    </source>
</evidence>
<protein>
    <submittedName>
        <fullName evidence="2">Uncharacterized protein</fullName>
    </submittedName>
</protein>
<evidence type="ECO:0000313" key="2">
    <source>
        <dbReference type="EMBL" id="PTQ31134.1"/>
    </source>
</evidence>
<dbReference type="Gramene" id="Mp4g07310.1">
    <property type="protein sequence ID" value="Mp4g07310.1.cds1"/>
    <property type="gene ID" value="Mp4g07310"/>
</dbReference>
<dbReference type="Proteomes" id="UP000244005">
    <property type="component" value="Unassembled WGS sequence"/>
</dbReference>
<gene>
    <name evidence="2" type="ORF">MARPO_0115s0050</name>
</gene>
<reference evidence="3" key="1">
    <citation type="journal article" date="2017" name="Cell">
        <title>Insights into land plant evolution garnered from the Marchantia polymorpha genome.</title>
        <authorList>
            <person name="Bowman J.L."/>
            <person name="Kohchi T."/>
            <person name="Yamato K.T."/>
            <person name="Jenkins J."/>
            <person name="Shu S."/>
            <person name="Ishizaki K."/>
            <person name="Yamaoka S."/>
            <person name="Nishihama R."/>
            <person name="Nakamura Y."/>
            <person name="Berger F."/>
            <person name="Adam C."/>
            <person name="Aki S.S."/>
            <person name="Althoff F."/>
            <person name="Araki T."/>
            <person name="Arteaga-Vazquez M.A."/>
            <person name="Balasubrmanian S."/>
            <person name="Barry K."/>
            <person name="Bauer D."/>
            <person name="Boehm C.R."/>
            <person name="Briginshaw L."/>
            <person name="Caballero-Perez J."/>
            <person name="Catarino B."/>
            <person name="Chen F."/>
            <person name="Chiyoda S."/>
            <person name="Chovatia M."/>
            <person name="Davies K.M."/>
            <person name="Delmans M."/>
            <person name="Demura T."/>
            <person name="Dierschke T."/>
            <person name="Dolan L."/>
            <person name="Dorantes-Acosta A.E."/>
            <person name="Eklund D.M."/>
            <person name="Florent S.N."/>
            <person name="Flores-Sandoval E."/>
            <person name="Fujiyama A."/>
            <person name="Fukuzawa H."/>
            <person name="Galik B."/>
            <person name="Grimanelli D."/>
            <person name="Grimwood J."/>
            <person name="Grossniklaus U."/>
            <person name="Hamada T."/>
            <person name="Haseloff J."/>
            <person name="Hetherington A.J."/>
            <person name="Higo A."/>
            <person name="Hirakawa Y."/>
            <person name="Hundley H.N."/>
            <person name="Ikeda Y."/>
            <person name="Inoue K."/>
            <person name="Inoue S.I."/>
            <person name="Ishida S."/>
            <person name="Jia Q."/>
            <person name="Kakita M."/>
            <person name="Kanazawa T."/>
            <person name="Kawai Y."/>
            <person name="Kawashima T."/>
            <person name="Kennedy M."/>
            <person name="Kinose K."/>
            <person name="Kinoshita T."/>
            <person name="Kohara Y."/>
            <person name="Koide E."/>
            <person name="Komatsu K."/>
            <person name="Kopischke S."/>
            <person name="Kubo M."/>
            <person name="Kyozuka J."/>
            <person name="Lagercrantz U."/>
            <person name="Lin S.S."/>
            <person name="Lindquist E."/>
            <person name="Lipzen A.M."/>
            <person name="Lu C.W."/>
            <person name="De Luna E."/>
            <person name="Martienssen R.A."/>
            <person name="Minamino N."/>
            <person name="Mizutani M."/>
            <person name="Mizutani M."/>
            <person name="Mochizuki N."/>
            <person name="Monte I."/>
            <person name="Mosher R."/>
            <person name="Nagasaki H."/>
            <person name="Nakagami H."/>
            <person name="Naramoto S."/>
            <person name="Nishitani K."/>
            <person name="Ohtani M."/>
            <person name="Okamoto T."/>
            <person name="Okumura M."/>
            <person name="Phillips J."/>
            <person name="Pollak B."/>
            <person name="Reinders A."/>
            <person name="Rovekamp M."/>
            <person name="Sano R."/>
            <person name="Sawa S."/>
            <person name="Schmid M.W."/>
            <person name="Shirakawa M."/>
            <person name="Solano R."/>
            <person name="Spunde A."/>
            <person name="Suetsugu N."/>
            <person name="Sugano S."/>
            <person name="Sugiyama A."/>
            <person name="Sun R."/>
            <person name="Suzuki Y."/>
            <person name="Takenaka M."/>
            <person name="Takezawa D."/>
            <person name="Tomogane H."/>
            <person name="Tsuzuki M."/>
            <person name="Ueda T."/>
            <person name="Umeda M."/>
            <person name="Ward J.M."/>
            <person name="Watanabe Y."/>
            <person name="Yazaki K."/>
            <person name="Yokoyama R."/>
            <person name="Yoshitake Y."/>
            <person name="Yotsui I."/>
            <person name="Zachgo S."/>
            <person name="Schmutz J."/>
        </authorList>
    </citation>
    <scope>NUCLEOTIDE SEQUENCE [LARGE SCALE GENOMIC DNA]</scope>
    <source>
        <strain evidence="3">Tak-1</strain>
    </source>
</reference>
<organism evidence="2 3">
    <name type="scientific">Marchantia polymorpha</name>
    <name type="common">Common liverwort</name>
    <name type="synonym">Marchantia aquatica</name>
    <dbReference type="NCBI Taxonomy" id="3197"/>
    <lineage>
        <taxon>Eukaryota</taxon>
        <taxon>Viridiplantae</taxon>
        <taxon>Streptophyta</taxon>
        <taxon>Embryophyta</taxon>
        <taxon>Marchantiophyta</taxon>
        <taxon>Marchantiopsida</taxon>
        <taxon>Marchantiidae</taxon>
        <taxon>Marchantiales</taxon>
        <taxon>Marchantiaceae</taxon>
        <taxon>Marchantia</taxon>
    </lineage>
</organism>
<evidence type="ECO:0000313" key="3">
    <source>
        <dbReference type="Proteomes" id="UP000244005"/>
    </source>
</evidence>
<proteinExistence type="predicted"/>
<feature type="region of interest" description="Disordered" evidence="1">
    <location>
        <begin position="74"/>
        <end position="104"/>
    </location>
</feature>
<dbReference type="EMBL" id="KZ772787">
    <property type="protein sequence ID" value="PTQ31134.1"/>
    <property type="molecule type" value="Genomic_DNA"/>
</dbReference>
<accession>A0A2R6WBA7</accession>
<sequence>MLSSTPPRQPAPLIIMCLTNLPSLTVKAGWPYRHRALTSRRKDLTRSSERVNPSPVESAIRAFYSKLIKTLARETQNPSEIPRSRKQTMTCRNSRAHCPASSMKSRRLFHRVRAEDTTIFSDTTVCSAKVTSKKADEKRRVALS</sequence>
<name>A0A2R6WBA7_MARPO</name>
<keyword evidence="3" id="KW-1185">Reference proteome</keyword>
<dbReference type="AlphaFoldDB" id="A0A2R6WBA7"/>